<reference evidence="1 2" key="1">
    <citation type="submission" date="2016-07" db="EMBL/GenBank/DDBJ databases">
        <title>Draft genome sequence of Methyloligella halotolerans C2T (VKM B-2706T=CCUG 61687T=DSM 25045T), a halotolerant polyhydroxybutyrate accumulating methylotroph.</title>
        <authorList>
            <person name="Vasilenko O.V."/>
            <person name="Doronina N.V."/>
            <person name="Poroshina M.N."/>
            <person name="Tarlachkov S.V."/>
            <person name="Trotsenko Y.A."/>
        </authorList>
    </citation>
    <scope>NUCLEOTIDE SEQUENCE [LARGE SCALE GENOMIC DNA]</scope>
    <source>
        <strain evidence="1 2">VKM B-2706</strain>
    </source>
</reference>
<dbReference type="SUPFAM" id="SSF52540">
    <property type="entry name" value="P-loop containing nucleoside triphosphate hydrolases"/>
    <property type="match status" value="1"/>
</dbReference>
<proteinExistence type="predicted"/>
<sequence>MLNFFILFHKCGNSYVKAVHKHDRKTRFVMSVRPGEADTLLGHDEPGTPVNVRCRNFGLNVVEQHNLLSVDDARFLVFTRHPASFILSAVKYHLRGSEEWAVNRPEPHLGGVSFTTALNATDDEAERQIIAMTQFESLYERQASFAECFAGEKFMRVRCEELFATADPEYFERIAEFLRLDDRPKFARALRKASPSSMRWLPGHSTGAFQERDPYAALAPRAKDHYDRHFRRFADRLGY</sequence>
<evidence type="ECO:0000313" key="2">
    <source>
        <dbReference type="Proteomes" id="UP000095087"/>
    </source>
</evidence>
<evidence type="ECO:0008006" key="3">
    <source>
        <dbReference type="Google" id="ProtNLM"/>
    </source>
</evidence>
<gene>
    <name evidence="1" type="ORF">A7A08_01299</name>
</gene>
<dbReference type="AlphaFoldDB" id="A0A1E2S1B2"/>
<comment type="caution">
    <text evidence="1">The sequence shown here is derived from an EMBL/GenBank/DDBJ whole genome shotgun (WGS) entry which is preliminary data.</text>
</comment>
<dbReference type="Proteomes" id="UP000095087">
    <property type="component" value="Unassembled WGS sequence"/>
</dbReference>
<dbReference type="EMBL" id="MASI01000002">
    <property type="protein sequence ID" value="ODA68128.1"/>
    <property type="molecule type" value="Genomic_DNA"/>
</dbReference>
<protein>
    <recommendedName>
        <fullName evidence="3">Sulfotransferase family protein</fullName>
    </recommendedName>
</protein>
<keyword evidence="2" id="KW-1185">Reference proteome</keyword>
<dbReference type="OrthoDB" id="8478924at2"/>
<evidence type="ECO:0000313" key="1">
    <source>
        <dbReference type="EMBL" id="ODA68128.1"/>
    </source>
</evidence>
<dbReference type="InterPro" id="IPR027417">
    <property type="entry name" value="P-loop_NTPase"/>
</dbReference>
<name>A0A1E2S1B2_9HYPH</name>
<accession>A0A1E2S1B2</accession>
<dbReference type="RefSeq" id="WP_141693866.1">
    <property type="nucleotide sequence ID" value="NZ_MASI01000002.1"/>
</dbReference>
<dbReference type="Gene3D" id="3.40.50.300">
    <property type="entry name" value="P-loop containing nucleotide triphosphate hydrolases"/>
    <property type="match status" value="1"/>
</dbReference>
<organism evidence="1 2">
    <name type="scientific">Methyloligella halotolerans</name>
    <dbReference type="NCBI Taxonomy" id="1177755"/>
    <lineage>
        <taxon>Bacteria</taxon>
        <taxon>Pseudomonadati</taxon>
        <taxon>Pseudomonadota</taxon>
        <taxon>Alphaproteobacteria</taxon>
        <taxon>Hyphomicrobiales</taxon>
        <taxon>Hyphomicrobiaceae</taxon>
        <taxon>Methyloligella</taxon>
    </lineage>
</organism>